<protein>
    <recommendedName>
        <fullName evidence="4">DUF2490 domain-containing protein</fullName>
    </recommendedName>
</protein>
<dbReference type="EMBL" id="MDDS01000020">
    <property type="protein sequence ID" value="ODP38072.1"/>
    <property type="molecule type" value="Genomic_DNA"/>
</dbReference>
<comment type="caution">
    <text evidence="2">The sequence shown here is derived from an EMBL/GenBank/DDBJ whole genome shotgun (WGS) entry which is preliminary data.</text>
</comment>
<dbReference type="RefSeq" id="WP_069320217.1">
    <property type="nucleotide sequence ID" value="NZ_MDDS01000020.1"/>
</dbReference>
<dbReference type="InterPro" id="IPR019619">
    <property type="entry name" value="DUF2490"/>
</dbReference>
<accession>A0A1E3LWC5</accession>
<evidence type="ECO:0000256" key="1">
    <source>
        <dbReference type="SAM" id="SignalP"/>
    </source>
</evidence>
<gene>
    <name evidence="2" type="ORF">BFL28_15720</name>
</gene>
<proteinExistence type="predicted"/>
<keyword evidence="1" id="KW-0732">Signal</keyword>
<feature type="signal peptide" evidence="1">
    <location>
        <begin position="1"/>
        <end position="18"/>
    </location>
</feature>
<evidence type="ECO:0008006" key="4">
    <source>
        <dbReference type="Google" id="ProtNLM"/>
    </source>
</evidence>
<keyword evidence="3" id="KW-1185">Reference proteome</keyword>
<dbReference type="Proteomes" id="UP000094487">
    <property type="component" value="Unassembled WGS sequence"/>
</dbReference>
<sequence>MRSILLVPFLLLAAPALAQQEDSQIWFQANGQVPLDDNLRLTLEGIMRWSDRQDGLFHTEIGGIVSTKIADNVEIGFGYRHVGAHGGSTADDEDRLRQHIVVTLGRFTTRLRVDERFHPDGDEIGFRIRPLVRYSHPVGSKGYALFAVHESFFMANDTDWGQRAGYDRVRHTLGVTVPMAKGISADIGYLNQYRFARNGGRAQMDHAFSYQITLALGGGKKPKPEEE</sequence>
<evidence type="ECO:0000313" key="2">
    <source>
        <dbReference type="EMBL" id="ODP38072.1"/>
    </source>
</evidence>
<dbReference type="Pfam" id="PF10677">
    <property type="entry name" value="DUF2490"/>
    <property type="match status" value="1"/>
</dbReference>
<dbReference type="OrthoDB" id="5381041at2"/>
<reference evidence="2 3" key="1">
    <citation type="submission" date="2016-08" db="EMBL/GenBank/DDBJ databases">
        <title>Draft genome of the agarase producing Sphingomonas sp. MCT13.</title>
        <authorList>
            <person name="D'Andrea M.M."/>
            <person name="Rossolini G.M."/>
            <person name="Thaller M.C."/>
        </authorList>
    </citation>
    <scope>NUCLEOTIDE SEQUENCE [LARGE SCALE GENOMIC DNA]</scope>
    <source>
        <strain evidence="2 3">MCT13</strain>
    </source>
</reference>
<dbReference type="AlphaFoldDB" id="A0A1E3LWC5"/>
<evidence type="ECO:0000313" key="3">
    <source>
        <dbReference type="Proteomes" id="UP000094487"/>
    </source>
</evidence>
<name>A0A1E3LWC5_9SPHN</name>
<dbReference type="STRING" id="1888892.BFL28_15720"/>
<organism evidence="2 3">
    <name type="scientific">Sphingomonas turrisvirgatae</name>
    <dbReference type="NCBI Taxonomy" id="1888892"/>
    <lineage>
        <taxon>Bacteria</taxon>
        <taxon>Pseudomonadati</taxon>
        <taxon>Pseudomonadota</taxon>
        <taxon>Alphaproteobacteria</taxon>
        <taxon>Sphingomonadales</taxon>
        <taxon>Sphingomonadaceae</taxon>
        <taxon>Sphingomonas</taxon>
    </lineage>
</organism>
<feature type="chain" id="PRO_5009132214" description="DUF2490 domain-containing protein" evidence="1">
    <location>
        <begin position="19"/>
        <end position="227"/>
    </location>
</feature>